<feature type="repeat" description="WD" evidence="3">
    <location>
        <begin position="986"/>
        <end position="1027"/>
    </location>
</feature>
<dbReference type="InterPro" id="IPR007111">
    <property type="entry name" value="NACHT_NTPase"/>
</dbReference>
<feature type="repeat" description="WD" evidence="3">
    <location>
        <begin position="902"/>
        <end position="943"/>
    </location>
</feature>
<keyword evidence="4" id="KW-0732">Signal</keyword>
<organism evidence="6 7">
    <name type="scientific">Setomelanomma holmii</name>
    <dbReference type="NCBI Taxonomy" id="210430"/>
    <lineage>
        <taxon>Eukaryota</taxon>
        <taxon>Fungi</taxon>
        <taxon>Dikarya</taxon>
        <taxon>Ascomycota</taxon>
        <taxon>Pezizomycotina</taxon>
        <taxon>Dothideomycetes</taxon>
        <taxon>Pleosporomycetidae</taxon>
        <taxon>Pleosporales</taxon>
        <taxon>Pleosporineae</taxon>
        <taxon>Phaeosphaeriaceae</taxon>
        <taxon>Setomelanomma</taxon>
    </lineage>
</organism>
<keyword evidence="1 3" id="KW-0853">WD repeat</keyword>
<dbReference type="InterPro" id="IPR027417">
    <property type="entry name" value="P-loop_NTPase"/>
</dbReference>
<feature type="repeat" description="WD" evidence="3">
    <location>
        <begin position="804"/>
        <end position="845"/>
    </location>
</feature>
<feature type="domain" description="NACHT" evidence="5">
    <location>
        <begin position="295"/>
        <end position="504"/>
    </location>
</feature>
<evidence type="ECO:0000256" key="3">
    <source>
        <dbReference type="PROSITE-ProRule" id="PRU00221"/>
    </source>
</evidence>
<dbReference type="PROSITE" id="PS00678">
    <property type="entry name" value="WD_REPEATS_1"/>
    <property type="match status" value="4"/>
</dbReference>
<keyword evidence="2" id="KW-0677">Repeat</keyword>
<dbReference type="Pfam" id="PF00400">
    <property type="entry name" value="WD40"/>
    <property type="match status" value="7"/>
</dbReference>
<dbReference type="OrthoDB" id="538223at2759"/>
<feature type="repeat" description="WD" evidence="3">
    <location>
        <begin position="944"/>
        <end position="985"/>
    </location>
</feature>
<feature type="repeat" description="WD" evidence="3">
    <location>
        <begin position="1028"/>
        <end position="1055"/>
    </location>
</feature>
<evidence type="ECO:0000313" key="7">
    <source>
        <dbReference type="Proteomes" id="UP000799777"/>
    </source>
</evidence>
<reference evidence="6" key="1">
    <citation type="journal article" date="2020" name="Stud. Mycol.">
        <title>101 Dothideomycetes genomes: a test case for predicting lifestyles and emergence of pathogens.</title>
        <authorList>
            <person name="Haridas S."/>
            <person name="Albert R."/>
            <person name="Binder M."/>
            <person name="Bloem J."/>
            <person name="Labutti K."/>
            <person name="Salamov A."/>
            <person name="Andreopoulos B."/>
            <person name="Baker S."/>
            <person name="Barry K."/>
            <person name="Bills G."/>
            <person name="Bluhm B."/>
            <person name="Cannon C."/>
            <person name="Castanera R."/>
            <person name="Culley D."/>
            <person name="Daum C."/>
            <person name="Ezra D."/>
            <person name="Gonzalez J."/>
            <person name="Henrissat B."/>
            <person name="Kuo A."/>
            <person name="Liang C."/>
            <person name="Lipzen A."/>
            <person name="Lutzoni F."/>
            <person name="Magnuson J."/>
            <person name="Mondo S."/>
            <person name="Nolan M."/>
            <person name="Ohm R."/>
            <person name="Pangilinan J."/>
            <person name="Park H.-J."/>
            <person name="Ramirez L."/>
            <person name="Alfaro M."/>
            <person name="Sun H."/>
            <person name="Tritt A."/>
            <person name="Yoshinaga Y."/>
            <person name="Zwiers L.-H."/>
            <person name="Turgeon B."/>
            <person name="Goodwin S."/>
            <person name="Spatafora J."/>
            <person name="Crous P."/>
            <person name="Grigoriev I."/>
        </authorList>
    </citation>
    <scope>NUCLEOTIDE SEQUENCE</scope>
    <source>
        <strain evidence="6">CBS 110217</strain>
    </source>
</reference>
<dbReference type="EMBL" id="ML978169">
    <property type="protein sequence ID" value="KAF2033038.1"/>
    <property type="molecule type" value="Genomic_DNA"/>
</dbReference>
<accession>A0A9P4HEA7</accession>
<dbReference type="SMART" id="SM00320">
    <property type="entry name" value="WD40"/>
    <property type="match status" value="6"/>
</dbReference>
<evidence type="ECO:0000256" key="4">
    <source>
        <dbReference type="SAM" id="SignalP"/>
    </source>
</evidence>
<feature type="signal peptide" evidence="4">
    <location>
        <begin position="1"/>
        <end position="28"/>
    </location>
</feature>
<protein>
    <recommendedName>
        <fullName evidence="5">NACHT domain-containing protein</fullName>
    </recommendedName>
</protein>
<comment type="caution">
    <text evidence="6">The sequence shown here is derived from an EMBL/GenBank/DDBJ whole genome shotgun (WGS) entry which is preliminary data.</text>
</comment>
<evidence type="ECO:0000256" key="1">
    <source>
        <dbReference type="ARBA" id="ARBA00022574"/>
    </source>
</evidence>
<dbReference type="PRINTS" id="PR00320">
    <property type="entry name" value="GPROTEINBRPT"/>
</dbReference>
<evidence type="ECO:0000256" key="2">
    <source>
        <dbReference type="ARBA" id="ARBA00022737"/>
    </source>
</evidence>
<dbReference type="PROSITE" id="PS50294">
    <property type="entry name" value="WD_REPEATS_REGION"/>
    <property type="match status" value="5"/>
</dbReference>
<dbReference type="InterPro" id="IPR020472">
    <property type="entry name" value="WD40_PAC1"/>
</dbReference>
<gene>
    <name evidence="6" type="ORF">EK21DRAFT_98596</name>
</gene>
<dbReference type="InterPro" id="IPR019775">
    <property type="entry name" value="WD40_repeat_CS"/>
</dbReference>
<dbReference type="AlphaFoldDB" id="A0A9P4HEA7"/>
<dbReference type="SUPFAM" id="SSF50978">
    <property type="entry name" value="WD40 repeat-like"/>
    <property type="match status" value="1"/>
</dbReference>
<feature type="repeat" description="WD" evidence="3">
    <location>
        <begin position="846"/>
        <end position="887"/>
    </location>
</feature>
<dbReference type="PANTHER" id="PTHR10622">
    <property type="entry name" value="HET DOMAIN-CONTAINING PROTEIN"/>
    <property type="match status" value="1"/>
</dbReference>
<dbReference type="PROSITE" id="PS50082">
    <property type="entry name" value="WD_REPEATS_2"/>
    <property type="match status" value="6"/>
</dbReference>
<dbReference type="InterPro" id="IPR015943">
    <property type="entry name" value="WD40/YVTN_repeat-like_dom_sf"/>
</dbReference>
<dbReference type="Gene3D" id="3.40.50.300">
    <property type="entry name" value="P-loop containing nucleotide triphosphate hydrolases"/>
    <property type="match status" value="1"/>
</dbReference>
<dbReference type="Pfam" id="PF24883">
    <property type="entry name" value="NPHP3_N"/>
    <property type="match status" value="1"/>
</dbReference>
<sequence>MLDLCRLRCIRFAASWLAFRMCILPCLPRLRPDAMPSPNQEYNTALHAEVTFADLAEGNGKHKPGYKKIIFCGKQAQQDGLQYFWVDTCCIDKSDKAELSMAIQFMFRWYQNATKCYVYLSDGSTKKRKAGDPFIEFTWEPAFRSSRWFTRGWTLQELLAPSIVEFFSQEWEKLGDRKSLKSLIRKITSIPYEVLDGGPLSRFSIDDRLQWKDGRATKREEDLAPLYGESAASAFGRLMGEIHKLERCIQDMHNTNPRVDKKRIEGTKGGLLVDSYRWVLDNITFQQWQKDPQSRLLWVKGDPGKGKTMLLCGIIDELQSSMPQSVLLSYFFCQATDSRINSAAAVLQGLLYMLVSQQPSLVSHVREKHDNAGKALFEDANALDPSLRMTYLIIDALDECVTDLPKLLKFVAKQSYASSRVKWIVSSRTWPKIEVQLERAGHQVELSLELNAKSVAAAVDVFIRRKVDHLVQEKQYNAEVRHAVLQHLTSNANDTFLWVALVCQDLKTTPKWYVLKKLASFPPGLDPLYKRMMQQINESDGAEICHQVLASTAILYRPVTITELVAIVEQLEDLDKDLESVREIIGFCRSFLTLQQDTVYFVHQSAKDFLFTKGFDEVFPHGTKAVHRAISTKSLAIQSRTLHRDMYSLKVLGTPIEYAEPPKPDPLAASRYPCVYWIDHLYDSKPKSLADSVVDLHVASVVDDFLRNKYLYWLEGLGLCKSVKKGVISMAKLWSIVQLVQDARRFIMYHKGAIEGYPLQIYASALLFSPTGSLIRQLFQHEGPNGITIRPAMSDGWSACLQTLEGHGESVSSVTFSHDSARLASASQDSTVKIWDVSTSACLQTLEGHSESVNSVAFSHDSARLASAYEDSTIKIWDASTGECLQTREGHNEQVISVAFSHDSTQLAVLVVAFSHDSTQLASASQDSTVKIWDAYSGACLQTLEGNSSEITSVTFSHDSAQLVSASDDNTVKIWDASSGACLLTLEGHSSGVNSVAFSHNSTQLASASFNSTVKIWDANSCACLQTLEGHSSGVISVAFSHNSTQLASASLDSTASSIRDIAEPVCPLYVGTSISSDDIWIQHAGKNTLWVPSEYRSSCSSVCGAIVVIGGGSSRVWTCSVEF</sequence>
<evidence type="ECO:0000259" key="5">
    <source>
        <dbReference type="PROSITE" id="PS50837"/>
    </source>
</evidence>
<dbReference type="Pfam" id="PF06985">
    <property type="entry name" value="HET"/>
    <property type="match status" value="1"/>
</dbReference>
<dbReference type="PROSITE" id="PS50837">
    <property type="entry name" value="NACHT"/>
    <property type="match status" value="1"/>
</dbReference>
<dbReference type="Proteomes" id="UP000799777">
    <property type="component" value="Unassembled WGS sequence"/>
</dbReference>
<evidence type="ECO:0000313" key="6">
    <source>
        <dbReference type="EMBL" id="KAF2033038.1"/>
    </source>
</evidence>
<keyword evidence="7" id="KW-1185">Reference proteome</keyword>
<dbReference type="PANTHER" id="PTHR10622:SF13">
    <property type="entry name" value="NACHT DOMAIN-CONTAINING PROTEIN"/>
    <property type="match status" value="1"/>
</dbReference>
<feature type="chain" id="PRO_5040186999" description="NACHT domain-containing protein" evidence="4">
    <location>
        <begin position="29"/>
        <end position="1124"/>
    </location>
</feature>
<dbReference type="InterPro" id="IPR056884">
    <property type="entry name" value="NPHP3-like_N"/>
</dbReference>
<proteinExistence type="predicted"/>
<dbReference type="InterPro" id="IPR036322">
    <property type="entry name" value="WD40_repeat_dom_sf"/>
</dbReference>
<dbReference type="InterPro" id="IPR001680">
    <property type="entry name" value="WD40_rpt"/>
</dbReference>
<dbReference type="Gene3D" id="2.130.10.10">
    <property type="entry name" value="YVTN repeat-like/Quinoprotein amine dehydrogenase"/>
    <property type="match status" value="3"/>
</dbReference>
<name>A0A9P4HEA7_9PLEO</name>
<dbReference type="InterPro" id="IPR010730">
    <property type="entry name" value="HET"/>
</dbReference>
<dbReference type="CDD" id="cd00200">
    <property type="entry name" value="WD40"/>
    <property type="match status" value="1"/>
</dbReference>